<protein>
    <recommendedName>
        <fullName evidence="2">Replication-associated protein ORF2/G2P domain-containing protein</fullName>
    </recommendedName>
</protein>
<dbReference type="EMBL" id="RAYQ01000001">
    <property type="protein sequence ID" value="RKI94320.1"/>
    <property type="molecule type" value="Genomic_DNA"/>
</dbReference>
<feature type="compositionally biased region" description="Basic and acidic residues" evidence="1">
    <location>
        <begin position="36"/>
        <end position="46"/>
    </location>
</feature>
<feature type="domain" description="Replication-associated protein ORF2/G2P" evidence="2">
    <location>
        <begin position="67"/>
        <end position="169"/>
    </location>
</feature>
<evidence type="ECO:0000313" key="3">
    <source>
        <dbReference type="EMBL" id="RKI94320.1"/>
    </source>
</evidence>
<evidence type="ECO:0000256" key="1">
    <source>
        <dbReference type="SAM" id="MobiDB-lite"/>
    </source>
</evidence>
<feature type="region of interest" description="Disordered" evidence="1">
    <location>
        <begin position="25"/>
        <end position="46"/>
    </location>
</feature>
<proteinExistence type="predicted"/>
<dbReference type="RefSeq" id="WP_120466208.1">
    <property type="nucleotide sequence ID" value="NZ_RAYQ01000001.1"/>
</dbReference>
<sequence length="274" mass="32157">MPYRHEICKAGKTKQHTYYYATRADTKEGSRKKKENKTSEAQEKVNSRQAVKKLTWTMNANFDGTSLYVTWSYAKEKRPEGKKELRKDVEKLLRKIRKEFKTAGDIAKYVWVAEVGERGAVHIHMVLNAMEIPKLKRCWDKGWIDVKPLDDSGQYRKLASYFVKYSEKTMKTCEGFSGRRYNSSKNLKIPEPVKTTVKARNAYNHTIEIPQGWYLDKDSVAESWHEVTGFMYFTYTLIYDGTSRKQTKESYTLNLDTGEVEITEKPWREKKKCH</sequence>
<keyword evidence="4" id="KW-1185">Reference proteome</keyword>
<accession>A0A3A9AS36</accession>
<comment type="caution">
    <text evidence="3">The sequence shown here is derived from an EMBL/GenBank/DDBJ whole genome shotgun (WGS) entry which is preliminary data.</text>
</comment>
<organism evidence="3 4">
    <name type="scientific">Parablautia intestinalis</name>
    <dbReference type="NCBI Taxonomy" id="2320100"/>
    <lineage>
        <taxon>Bacteria</taxon>
        <taxon>Bacillati</taxon>
        <taxon>Bacillota</taxon>
        <taxon>Clostridia</taxon>
        <taxon>Lachnospirales</taxon>
        <taxon>Lachnospiraceae</taxon>
        <taxon>Parablautia</taxon>
    </lineage>
</organism>
<name>A0A3A9AS36_9FIRM</name>
<evidence type="ECO:0000313" key="4">
    <source>
        <dbReference type="Proteomes" id="UP000280696"/>
    </source>
</evidence>
<dbReference type="OrthoDB" id="9814853at2"/>
<evidence type="ECO:0000259" key="2">
    <source>
        <dbReference type="Pfam" id="PF23343"/>
    </source>
</evidence>
<dbReference type="Pfam" id="PF23343">
    <property type="entry name" value="REP_ORF2-G2P"/>
    <property type="match status" value="1"/>
</dbReference>
<gene>
    <name evidence="3" type="ORF">D7V94_01900</name>
</gene>
<reference evidence="3 4" key="1">
    <citation type="submission" date="2018-09" db="EMBL/GenBank/DDBJ databases">
        <title>Murine metabolic-syndrome-specific gut microbial biobank.</title>
        <authorList>
            <person name="Liu C."/>
        </authorList>
    </citation>
    <scope>NUCLEOTIDE SEQUENCE [LARGE SCALE GENOMIC DNA]</scope>
    <source>
        <strain evidence="3 4">0.1xD8-82</strain>
    </source>
</reference>
<dbReference type="Proteomes" id="UP000280696">
    <property type="component" value="Unassembled WGS sequence"/>
</dbReference>
<dbReference type="AlphaFoldDB" id="A0A3A9AS36"/>
<dbReference type="InterPro" id="IPR056906">
    <property type="entry name" value="ORF2/G2P_dom"/>
</dbReference>